<evidence type="ECO:0000313" key="1">
    <source>
        <dbReference type="EMBL" id="CAD8103780.1"/>
    </source>
</evidence>
<dbReference type="AlphaFoldDB" id="A0A8S1PKM3"/>
<sequence>MKNIFKSNEVIFNWFSYISLIKSATKLNHSLVSQSTCKNVKYRGDCQTNYCTLDLESSSYSNKPFTQFNKDDCDGVLDNFYCVWNYETIAYDNFTQYSDSSFKIRVQYNVMESVNINSMLTQQIKKQECSIVQIKHQKQL</sequence>
<accession>A0A8S1PKM3</accession>
<name>A0A8S1PKM3_9CILI</name>
<keyword evidence="2" id="KW-1185">Reference proteome</keyword>
<reference evidence="1" key="1">
    <citation type="submission" date="2021-01" db="EMBL/GenBank/DDBJ databases">
        <authorList>
            <consortium name="Genoscope - CEA"/>
            <person name="William W."/>
        </authorList>
    </citation>
    <scope>NUCLEOTIDE SEQUENCE</scope>
</reference>
<gene>
    <name evidence="1" type="ORF">PSON_ATCC_30995.1.T0810014</name>
</gene>
<dbReference type="EMBL" id="CAJJDN010000081">
    <property type="protein sequence ID" value="CAD8103780.1"/>
    <property type="molecule type" value="Genomic_DNA"/>
</dbReference>
<dbReference type="Proteomes" id="UP000692954">
    <property type="component" value="Unassembled WGS sequence"/>
</dbReference>
<organism evidence="1 2">
    <name type="scientific">Paramecium sonneborni</name>
    <dbReference type="NCBI Taxonomy" id="65129"/>
    <lineage>
        <taxon>Eukaryota</taxon>
        <taxon>Sar</taxon>
        <taxon>Alveolata</taxon>
        <taxon>Ciliophora</taxon>
        <taxon>Intramacronucleata</taxon>
        <taxon>Oligohymenophorea</taxon>
        <taxon>Peniculida</taxon>
        <taxon>Parameciidae</taxon>
        <taxon>Paramecium</taxon>
    </lineage>
</organism>
<comment type="caution">
    <text evidence="1">The sequence shown here is derived from an EMBL/GenBank/DDBJ whole genome shotgun (WGS) entry which is preliminary data.</text>
</comment>
<evidence type="ECO:0000313" key="2">
    <source>
        <dbReference type="Proteomes" id="UP000692954"/>
    </source>
</evidence>
<proteinExistence type="predicted"/>
<protein>
    <submittedName>
        <fullName evidence="1">Uncharacterized protein</fullName>
    </submittedName>
</protein>